<protein>
    <submittedName>
        <fullName evidence="1">Uncharacterized protein</fullName>
    </submittedName>
</protein>
<gene>
    <name evidence="1" type="ORF">Q7514_03550</name>
</gene>
<evidence type="ECO:0000313" key="2">
    <source>
        <dbReference type="Proteomes" id="UP001336020"/>
    </source>
</evidence>
<dbReference type="Proteomes" id="UP001336020">
    <property type="component" value="Unassembled WGS sequence"/>
</dbReference>
<accession>A0ABU7L4Y2</accession>
<dbReference type="RefSeq" id="WP_330131848.1">
    <property type="nucleotide sequence ID" value="NZ_JAUTXY010000001.1"/>
</dbReference>
<name>A0ABU7L4Y2_9NOCA</name>
<reference evidence="1 2" key="1">
    <citation type="submission" date="2023-07" db="EMBL/GenBank/DDBJ databases">
        <authorList>
            <person name="Girao M."/>
            <person name="Carvalho M.F."/>
        </authorList>
    </citation>
    <scope>NUCLEOTIDE SEQUENCE [LARGE SCALE GENOMIC DNA]</scope>
    <source>
        <strain evidence="1 2">YIM65754</strain>
    </source>
</reference>
<comment type="caution">
    <text evidence="1">The sequence shown here is derived from an EMBL/GenBank/DDBJ whole genome shotgun (WGS) entry which is preliminary data.</text>
</comment>
<proteinExistence type="predicted"/>
<organism evidence="1 2">
    <name type="scientific">Rhodococcus artemisiae</name>
    <dbReference type="NCBI Taxonomy" id="714159"/>
    <lineage>
        <taxon>Bacteria</taxon>
        <taxon>Bacillati</taxon>
        <taxon>Actinomycetota</taxon>
        <taxon>Actinomycetes</taxon>
        <taxon>Mycobacteriales</taxon>
        <taxon>Nocardiaceae</taxon>
        <taxon>Rhodococcus</taxon>
    </lineage>
</organism>
<dbReference type="EMBL" id="JAUTXY010000001">
    <property type="protein sequence ID" value="MEE2056603.1"/>
    <property type="molecule type" value="Genomic_DNA"/>
</dbReference>
<sequence>MIDRETVPVGSGAQRAVTSFASEVSVPLGSGPLDLIGFLGVDTASYFVGTLSPSTAVWTNRTAARTNPRIVEFTAGHR</sequence>
<keyword evidence="2" id="KW-1185">Reference proteome</keyword>
<evidence type="ECO:0000313" key="1">
    <source>
        <dbReference type="EMBL" id="MEE2056603.1"/>
    </source>
</evidence>